<evidence type="ECO:0000256" key="1">
    <source>
        <dbReference type="SAM" id="MobiDB-lite"/>
    </source>
</evidence>
<proteinExistence type="predicted"/>
<evidence type="ECO:0000313" key="2">
    <source>
        <dbReference type="EMBL" id="KAI7727622.1"/>
    </source>
</evidence>
<gene>
    <name evidence="2" type="ORF">M8C21_003413</name>
</gene>
<accession>A0AAD5BQD3</accession>
<sequence length="58" mass="6429">MAKNLLKQEHDLATDLLEAIYHIVLELLDILKKMYDKGGKGGKSGMKSPDGFAKLKGR</sequence>
<comment type="caution">
    <text evidence="2">The sequence shown here is derived from an EMBL/GenBank/DDBJ whole genome shotgun (WGS) entry which is preliminary data.</text>
</comment>
<reference evidence="2" key="1">
    <citation type="submission" date="2022-06" db="EMBL/GenBank/DDBJ databases">
        <title>Uncovering the hologenomic basis of an extraordinary plant invasion.</title>
        <authorList>
            <person name="Bieker V.C."/>
            <person name="Martin M.D."/>
            <person name="Gilbert T."/>
            <person name="Hodgins K."/>
            <person name="Battlay P."/>
            <person name="Petersen B."/>
            <person name="Wilson J."/>
        </authorList>
    </citation>
    <scope>NUCLEOTIDE SEQUENCE</scope>
    <source>
        <strain evidence="2">AA19_3_7</strain>
        <tissue evidence="2">Leaf</tissue>
    </source>
</reference>
<dbReference type="EMBL" id="JAMZMK010011339">
    <property type="protein sequence ID" value="KAI7727622.1"/>
    <property type="molecule type" value="Genomic_DNA"/>
</dbReference>
<protein>
    <submittedName>
        <fullName evidence="2">Uncharacterized protein</fullName>
    </submittedName>
</protein>
<feature type="region of interest" description="Disordered" evidence="1">
    <location>
        <begin position="37"/>
        <end position="58"/>
    </location>
</feature>
<feature type="non-terminal residue" evidence="2">
    <location>
        <position position="58"/>
    </location>
</feature>
<dbReference type="AlphaFoldDB" id="A0AAD5BQD3"/>
<organism evidence="2 3">
    <name type="scientific">Ambrosia artemisiifolia</name>
    <name type="common">Common ragweed</name>
    <dbReference type="NCBI Taxonomy" id="4212"/>
    <lineage>
        <taxon>Eukaryota</taxon>
        <taxon>Viridiplantae</taxon>
        <taxon>Streptophyta</taxon>
        <taxon>Embryophyta</taxon>
        <taxon>Tracheophyta</taxon>
        <taxon>Spermatophyta</taxon>
        <taxon>Magnoliopsida</taxon>
        <taxon>eudicotyledons</taxon>
        <taxon>Gunneridae</taxon>
        <taxon>Pentapetalae</taxon>
        <taxon>asterids</taxon>
        <taxon>campanulids</taxon>
        <taxon>Asterales</taxon>
        <taxon>Asteraceae</taxon>
        <taxon>Asteroideae</taxon>
        <taxon>Heliantheae alliance</taxon>
        <taxon>Heliantheae</taxon>
        <taxon>Ambrosia</taxon>
    </lineage>
</organism>
<name>A0AAD5BQD3_AMBAR</name>
<evidence type="ECO:0000313" key="3">
    <source>
        <dbReference type="Proteomes" id="UP001206925"/>
    </source>
</evidence>
<dbReference type="Proteomes" id="UP001206925">
    <property type="component" value="Unassembled WGS sequence"/>
</dbReference>
<keyword evidence="3" id="KW-1185">Reference proteome</keyword>